<dbReference type="Gene3D" id="3.90.220.20">
    <property type="entry name" value="DNA methylase specificity domains"/>
    <property type="match status" value="1"/>
</dbReference>
<dbReference type="InterPro" id="IPR052916">
    <property type="entry name" value="Type-I_RE_MTase_Subunit"/>
</dbReference>
<keyword evidence="2" id="KW-0680">Restriction system</keyword>
<dbReference type="SUPFAM" id="SSF116734">
    <property type="entry name" value="DNA methylase specificity domain"/>
    <property type="match status" value="1"/>
</dbReference>
<name>A0A2T6AIF4_9FLAO</name>
<comment type="similarity">
    <text evidence="1">Belongs to the N(4)/N(6)-methyltransferase family.</text>
</comment>
<dbReference type="GO" id="GO:0009307">
    <property type="term" value="P:DNA restriction-modification system"/>
    <property type="evidence" value="ECO:0007669"/>
    <property type="project" value="UniProtKB-KW"/>
</dbReference>
<dbReference type="PANTHER" id="PTHR42998">
    <property type="entry name" value="TYPE I RESTRICTION ENZYME HINDVIIP M PROTEIN-RELATED"/>
    <property type="match status" value="1"/>
</dbReference>
<dbReference type="InterPro" id="IPR029063">
    <property type="entry name" value="SAM-dependent_MTases_sf"/>
</dbReference>
<dbReference type="InterPro" id="IPR044946">
    <property type="entry name" value="Restrct_endonuc_typeI_TRD_sf"/>
</dbReference>
<dbReference type="PANTHER" id="PTHR42998:SF1">
    <property type="entry name" value="TYPE I RESTRICTION ENZYME HINDI METHYLASE SUBUNIT"/>
    <property type="match status" value="1"/>
</dbReference>
<sequence length="392" mass="44375">MNKNLGQYYTNDLVSHLLVSKINVENPQKILELGAGNGSLINAAINRWNNTEIYGGDIDKKNITFLSEKFPEIKAIKLNGLSCKFNEKFNLKVGTIDIGICNPPYKVITKKKYYDEILRAANLGCMLDYKILTSDLIFLAQNLVMLRDEGELGIILPDGLMTSQNFISFRAKLVSNYQIKNIVELPAKSFSNTEAKAHILIIKKTQPLNKWIELSISNIEGEIENTITIDKKIAINRMDYNHHSLKALLTDSNKKIGDFEVKIFRGNLSKKQLVDSGVKFIHTSDFDENFKKLSLRKYSFSKLNSKKAEKGDILIARVGRSCVGKIIEVQKGLIPVSDCVFVVRPNTEEIRKLLLKNLKNPEAKNWFEAYKKGVCARVLSKSDLLTFPINLK</sequence>
<dbReference type="GO" id="GO:0003677">
    <property type="term" value="F:DNA binding"/>
    <property type="evidence" value="ECO:0007669"/>
    <property type="project" value="UniProtKB-KW"/>
</dbReference>
<feature type="domain" description="DNA methylase adenine-specific" evidence="4">
    <location>
        <begin position="3"/>
        <end position="208"/>
    </location>
</feature>
<evidence type="ECO:0000313" key="5">
    <source>
        <dbReference type="EMBL" id="PTX43586.1"/>
    </source>
</evidence>
<dbReference type="Pfam" id="PF02384">
    <property type="entry name" value="N6_Mtase"/>
    <property type="match status" value="1"/>
</dbReference>
<organism evidence="5 6">
    <name type="scientific">Christiangramia gaetbulicola</name>
    <dbReference type="NCBI Taxonomy" id="703340"/>
    <lineage>
        <taxon>Bacteria</taxon>
        <taxon>Pseudomonadati</taxon>
        <taxon>Bacteroidota</taxon>
        <taxon>Flavobacteriia</taxon>
        <taxon>Flavobacteriales</taxon>
        <taxon>Flavobacteriaceae</taxon>
        <taxon>Christiangramia</taxon>
    </lineage>
</organism>
<evidence type="ECO:0000256" key="1">
    <source>
        <dbReference type="ARBA" id="ARBA00006594"/>
    </source>
</evidence>
<dbReference type="PRINTS" id="PR00507">
    <property type="entry name" value="N12N6MTFRASE"/>
</dbReference>
<dbReference type="OrthoDB" id="9814572at2"/>
<dbReference type="InterPro" id="IPR003356">
    <property type="entry name" value="DNA_methylase_A-5"/>
</dbReference>
<evidence type="ECO:0000256" key="3">
    <source>
        <dbReference type="ARBA" id="ARBA00023125"/>
    </source>
</evidence>
<evidence type="ECO:0000313" key="6">
    <source>
        <dbReference type="Proteomes" id="UP000244174"/>
    </source>
</evidence>
<accession>A0A2T6AIF4</accession>
<reference evidence="5 6" key="1">
    <citation type="submission" date="2018-04" db="EMBL/GenBank/DDBJ databases">
        <title>Genomic Encyclopedia of Archaeal and Bacterial Type Strains, Phase II (KMG-II): from individual species to whole genera.</title>
        <authorList>
            <person name="Goeker M."/>
        </authorList>
    </citation>
    <scope>NUCLEOTIDE SEQUENCE [LARGE SCALE GENOMIC DNA]</scope>
    <source>
        <strain evidence="5 6">DSM 23082</strain>
    </source>
</reference>
<gene>
    <name evidence="5" type="ORF">C8P64_2115</name>
</gene>
<comment type="caution">
    <text evidence="5">The sequence shown here is derived from an EMBL/GenBank/DDBJ whole genome shotgun (WGS) entry which is preliminary data.</text>
</comment>
<evidence type="ECO:0000259" key="4">
    <source>
        <dbReference type="Pfam" id="PF02384"/>
    </source>
</evidence>
<evidence type="ECO:0000256" key="2">
    <source>
        <dbReference type="ARBA" id="ARBA00022747"/>
    </source>
</evidence>
<proteinExistence type="inferred from homology"/>
<dbReference type="CDD" id="cd02440">
    <property type="entry name" value="AdoMet_MTases"/>
    <property type="match status" value="1"/>
</dbReference>
<dbReference type="SUPFAM" id="SSF53335">
    <property type="entry name" value="S-adenosyl-L-methionine-dependent methyltransferases"/>
    <property type="match status" value="1"/>
</dbReference>
<keyword evidence="6" id="KW-1185">Reference proteome</keyword>
<dbReference type="Gene3D" id="3.40.50.150">
    <property type="entry name" value="Vaccinia Virus protein VP39"/>
    <property type="match status" value="1"/>
</dbReference>
<dbReference type="Proteomes" id="UP000244174">
    <property type="component" value="Unassembled WGS sequence"/>
</dbReference>
<dbReference type="RefSeq" id="WP_108172002.1">
    <property type="nucleotide sequence ID" value="NZ_QBKQ01000002.1"/>
</dbReference>
<dbReference type="AlphaFoldDB" id="A0A2T6AIF4"/>
<dbReference type="GO" id="GO:0008170">
    <property type="term" value="F:N-methyltransferase activity"/>
    <property type="evidence" value="ECO:0007669"/>
    <property type="project" value="InterPro"/>
</dbReference>
<protein>
    <submittedName>
        <fullName evidence="5">Type I restriction enzyme M protein</fullName>
    </submittedName>
</protein>
<dbReference type="EMBL" id="QBKQ01000002">
    <property type="protein sequence ID" value="PTX43586.1"/>
    <property type="molecule type" value="Genomic_DNA"/>
</dbReference>
<keyword evidence="3" id="KW-0238">DNA-binding</keyword>